<accession>A0A1F4XFV9</accession>
<name>A0A1F4XFV9_9BACT</name>
<protein>
    <submittedName>
        <fullName evidence="1">Uncharacterized protein</fullName>
    </submittedName>
</protein>
<reference evidence="1 2" key="1">
    <citation type="journal article" date="2016" name="Nat. Commun.">
        <title>Thousands of microbial genomes shed light on interconnected biogeochemical processes in an aquifer system.</title>
        <authorList>
            <person name="Anantharaman K."/>
            <person name="Brown C.T."/>
            <person name="Hug L.A."/>
            <person name="Sharon I."/>
            <person name="Castelle C.J."/>
            <person name="Probst A.J."/>
            <person name="Thomas B.C."/>
            <person name="Singh A."/>
            <person name="Wilkins M.J."/>
            <person name="Karaoz U."/>
            <person name="Brodie E.L."/>
            <person name="Williams K.H."/>
            <person name="Hubbard S.S."/>
            <person name="Banfield J.F."/>
        </authorList>
    </citation>
    <scope>NUCLEOTIDE SEQUENCE [LARGE SCALE GENOMIC DNA]</scope>
</reference>
<sequence length="182" mass="20569">MVKGKTLPVLRGTRRITQFLENEKTGVKIVVVEGIFVPSSLSLRKLMELAGPDTPGYSEIAAYIKAQPPAVVPAVTLPMVVLLNFGRVMTNKKIFRALPKMVSWEPLIPRELFMLARDCSDLEVQLGCEKMTLASLYPCLRLCNCEAVCTVRWAGARRWAEAMYYDFGWSAETWFAYKQTKE</sequence>
<comment type="caution">
    <text evidence="1">The sequence shown here is derived from an EMBL/GenBank/DDBJ whole genome shotgun (WGS) entry which is preliminary data.</text>
</comment>
<evidence type="ECO:0000313" key="1">
    <source>
        <dbReference type="EMBL" id="OGC80474.1"/>
    </source>
</evidence>
<dbReference type="AlphaFoldDB" id="A0A1F4XFV9"/>
<proteinExistence type="predicted"/>
<evidence type="ECO:0000313" key="2">
    <source>
        <dbReference type="Proteomes" id="UP000176185"/>
    </source>
</evidence>
<dbReference type="EMBL" id="MEWX01000021">
    <property type="protein sequence ID" value="OGC80474.1"/>
    <property type="molecule type" value="Genomic_DNA"/>
</dbReference>
<dbReference type="Proteomes" id="UP000176185">
    <property type="component" value="Unassembled WGS sequence"/>
</dbReference>
<gene>
    <name evidence="1" type="ORF">A2943_02130</name>
</gene>
<organism evidence="1 2">
    <name type="scientific">Candidatus Adlerbacteria bacterium RIFCSPLOWO2_01_FULL_51_16</name>
    <dbReference type="NCBI Taxonomy" id="1797243"/>
    <lineage>
        <taxon>Bacteria</taxon>
        <taxon>Candidatus Adleribacteriota</taxon>
    </lineage>
</organism>